<evidence type="ECO:0000313" key="3">
    <source>
        <dbReference type="Proteomes" id="UP000823982"/>
    </source>
</evidence>
<name>A0A9D1EMM4_9FIRM</name>
<comment type="caution">
    <text evidence="2">The sequence shown here is derived from an EMBL/GenBank/DDBJ whole genome shotgun (WGS) entry which is preliminary data.</text>
</comment>
<dbReference type="InterPro" id="IPR010540">
    <property type="entry name" value="CmpB_TMEM229"/>
</dbReference>
<sequence length="157" mass="17523">MRFLRGFALYCAGGMSYGLIETAWRGSTHISMFFVGGLCFLVIGMLDEFEYKPCLMLQMPICAALITSVELCSGLFINMALGLNVWDYSQLPLNLLGQICLPFSVLWLALSLPAIYLDDTLRHFLFGQPMKRLHVFPRLPSRHALNAVTAVKQKSAG</sequence>
<feature type="transmembrane region" description="Helical" evidence="1">
    <location>
        <begin position="30"/>
        <end position="49"/>
    </location>
</feature>
<gene>
    <name evidence="2" type="ORF">IAD01_00265</name>
</gene>
<feature type="transmembrane region" description="Helical" evidence="1">
    <location>
        <begin position="61"/>
        <end position="83"/>
    </location>
</feature>
<keyword evidence="1" id="KW-0472">Membrane</keyword>
<organism evidence="2 3">
    <name type="scientific">Candidatus Faeciplasma gallinarum</name>
    <dbReference type="NCBI Taxonomy" id="2840799"/>
    <lineage>
        <taxon>Bacteria</taxon>
        <taxon>Bacillati</taxon>
        <taxon>Bacillota</taxon>
        <taxon>Clostridia</taxon>
        <taxon>Eubacteriales</taxon>
        <taxon>Oscillospiraceae</taxon>
        <taxon>Oscillospiraceae incertae sedis</taxon>
        <taxon>Candidatus Faeciplasma</taxon>
    </lineage>
</organism>
<keyword evidence="1" id="KW-1133">Transmembrane helix</keyword>
<dbReference type="AlphaFoldDB" id="A0A9D1EMM4"/>
<proteinExistence type="predicted"/>
<reference evidence="2" key="2">
    <citation type="journal article" date="2021" name="PeerJ">
        <title>Extensive microbial diversity within the chicken gut microbiome revealed by metagenomics and culture.</title>
        <authorList>
            <person name="Gilroy R."/>
            <person name="Ravi A."/>
            <person name="Getino M."/>
            <person name="Pursley I."/>
            <person name="Horton D.L."/>
            <person name="Alikhan N.F."/>
            <person name="Baker D."/>
            <person name="Gharbi K."/>
            <person name="Hall N."/>
            <person name="Watson M."/>
            <person name="Adriaenssens E.M."/>
            <person name="Foster-Nyarko E."/>
            <person name="Jarju S."/>
            <person name="Secka A."/>
            <person name="Antonio M."/>
            <person name="Oren A."/>
            <person name="Chaudhuri R.R."/>
            <person name="La Ragione R."/>
            <person name="Hildebrand F."/>
            <person name="Pallen M.J."/>
        </authorList>
    </citation>
    <scope>NUCLEOTIDE SEQUENCE</scope>
    <source>
        <strain evidence="2">CHK157-1446</strain>
    </source>
</reference>
<reference evidence="2" key="1">
    <citation type="submission" date="2020-10" db="EMBL/GenBank/DDBJ databases">
        <authorList>
            <person name="Gilroy R."/>
        </authorList>
    </citation>
    <scope>NUCLEOTIDE SEQUENCE</scope>
    <source>
        <strain evidence="2">CHK157-1446</strain>
    </source>
</reference>
<feature type="transmembrane region" description="Helical" evidence="1">
    <location>
        <begin position="95"/>
        <end position="117"/>
    </location>
</feature>
<accession>A0A9D1EMM4</accession>
<dbReference type="Pfam" id="PF06541">
    <property type="entry name" value="ABC_trans_CmpB"/>
    <property type="match status" value="1"/>
</dbReference>
<protein>
    <submittedName>
        <fullName evidence="2">Uncharacterized protein</fullName>
    </submittedName>
</protein>
<keyword evidence="1" id="KW-0812">Transmembrane</keyword>
<dbReference type="EMBL" id="DVIR01000002">
    <property type="protein sequence ID" value="HIS23830.1"/>
    <property type="molecule type" value="Genomic_DNA"/>
</dbReference>
<evidence type="ECO:0000256" key="1">
    <source>
        <dbReference type="SAM" id="Phobius"/>
    </source>
</evidence>
<dbReference type="Proteomes" id="UP000823982">
    <property type="component" value="Unassembled WGS sequence"/>
</dbReference>
<evidence type="ECO:0000313" key="2">
    <source>
        <dbReference type="EMBL" id="HIS23830.1"/>
    </source>
</evidence>